<dbReference type="AlphaFoldDB" id="A0A1R1EV46"/>
<dbReference type="STRING" id="297318.BK138_13740"/>
<organism evidence="1 2">
    <name type="scientific">Paenibacillus rhizosphaerae</name>
    <dbReference type="NCBI Taxonomy" id="297318"/>
    <lineage>
        <taxon>Bacteria</taxon>
        <taxon>Bacillati</taxon>
        <taxon>Bacillota</taxon>
        <taxon>Bacilli</taxon>
        <taxon>Bacillales</taxon>
        <taxon>Paenibacillaceae</taxon>
        <taxon>Paenibacillus</taxon>
    </lineage>
</organism>
<dbReference type="EMBL" id="MRTP01000002">
    <property type="protein sequence ID" value="OMF55701.1"/>
    <property type="molecule type" value="Genomic_DNA"/>
</dbReference>
<proteinExistence type="predicted"/>
<dbReference type="InterPro" id="IPR009920">
    <property type="entry name" value="HEPPP_synth_su1"/>
</dbReference>
<gene>
    <name evidence="1" type="ORF">BK138_13740</name>
</gene>
<dbReference type="Proteomes" id="UP000187172">
    <property type="component" value="Unassembled WGS sequence"/>
</dbReference>
<keyword evidence="2" id="KW-1185">Reference proteome</keyword>
<dbReference type="RefSeq" id="WP_076170093.1">
    <property type="nucleotide sequence ID" value="NZ_MRTP01000002.1"/>
</dbReference>
<name>A0A1R1EV46_9BACL</name>
<accession>A0A1R1EV46</accession>
<sequence>MKPYRIPQLAKKYVDYDMIQTHTELPPYPDARVHLLYIFLNQGSRKPSVHTELLALVTSLVQIGIDTHETIDTIQGKQNEGEMRSRQLKVLAGDYFSSRFYQLLSQKGQIEAVSTLSAAICDVNILKMNLYGKMKSLLLSAEEYLRQRVQLNMQLFLSFTPFLDDSLKELWKSLLRGFSECETVVREMQLSSGSEPFLYSYSFWHILDVASDEDKLALKENRVEPKDWKKMLLKYKAGEHLADKLQQAVNSVQSILKMVKGDGMFREIGQVLDPFLRQLNTPGSAVGEGLARG</sequence>
<dbReference type="Gene3D" id="1.20.120.1450">
    <property type="match status" value="1"/>
</dbReference>
<evidence type="ECO:0000313" key="2">
    <source>
        <dbReference type="Proteomes" id="UP000187172"/>
    </source>
</evidence>
<dbReference type="GO" id="GO:0009234">
    <property type="term" value="P:menaquinone biosynthetic process"/>
    <property type="evidence" value="ECO:0007669"/>
    <property type="project" value="InterPro"/>
</dbReference>
<comment type="caution">
    <text evidence="1">The sequence shown here is derived from an EMBL/GenBank/DDBJ whole genome shotgun (WGS) entry which is preliminary data.</text>
</comment>
<reference evidence="1 2" key="1">
    <citation type="submission" date="2016-11" db="EMBL/GenBank/DDBJ databases">
        <title>Paenibacillus species isolates.</title>
        <authorList>
            <person name="Beno S.M."/>
        </authorList>
    </citation>
    <scope>NUCLEOTIDE SEQUENCE [LARGE SCALE GENOMIC DNA]</scope>
    <source>
        <strain evidence="1 2">FSL R5-0378</strain>
    </source>
</reference>
<protein>
    <submittedName>
        <fullName evidence="1">Heptaprenyl diphosphate synthase</fullName>
    </submittedName>
</protein>
<dbReference type="Pfam" id="PF07307">
    <property type="entry name" value="HEPPP_synt_1"/>
    <property type="match status" value="1"/>
</dbReference>
<evidence type="ECO:0000313" key="1">
    <source>
        <dbReference type="EMBL" id="OMF55701.1"/>
    </source>
</evidence>